<dbReference type="GO" id="GO:0005886">
    <property type="term" value="C:plasma membrane"/>
    <property type="evidence" value="ECO:0007669"/>
    <property type="project" value="UniProtKB-SubCell"/>
</dbReference>
<comment type="similarity">
    <text evidence="7">Belongs to the glycosyltransferase 87 family.</text>
</comment>
<proteinExistence type="inferred from homology"/>
<feature type="transmembrane region" description="Helical" evidence="9">
    <location>
        <begin position="322"/>
        <end position="341"/>
    </location>
</feature>
<keyword evidence="4 9" id="KW-0812">Transmembrane</keyword>
<comment type="subcellular location">
    <subcellularLocation>
        <location evidence="1">Cell membrane</location>
        <topology evidence="1">Multi-pass membrane protein</topology>
    </subcellularLocation>
</comment>
<comment type="caution">
    <text evidence="10">The sequence shown here is derived from an EMBL/GenBank/DDBJ whole genome shotgun (WGS) entry which is preliminary data.</text>
</comment>
<reference evidence="10 11" key="1">
    <citation type="submission" date="2018-01" db="EMBL/GenBank/DDBJ databases">
        <title>Twenty Corynebacterium bovis Genomes.</title>
        <authorList>
            <person name="Gulvik C.A."/>
        </authorList>
    </citation>
    <scope>NUCLEOTIDE SEQUENCE [LARGE SCALE GENOMIC DNA]</scope>
    <source>
        <strain evidence="10 11">F6900</strain>
    </source>
</reference>
<evidence type="ECO:0000256" key="9">
    <source>
        <dbReference type="SAM" id="Phobius"/>
    </source>
</evidence>
<dbReference type="Pfam" id="PF09594">
    <property type="entry name" value="GT87"/>
    <property type="match status" value="1"/>
</dbReference>
<feature type="transmembrane region" description="Helical" evidence="9">
    <location>
        <begin position="101"/>
        <end position="119"/>
    </location>
</feature>
<dbReference type="EMBL" id="PQNK01000005">
    <property type="protein sequence ID" value="RRO87099.1"/>
    <property type="molecule type" value="Genomic_DNA"/>
</dbReference>
<keyword evidence="5 9" id="KW-1133">Transmembrane helix</keyword>
<feature type="transmembrane region" description="Helical" evidence="9">
    <location>
        <begin position="353"/>
        <end position="376"/>
    </location>
</feature>
<evidence type="ECO:0000256" key="6">
    <source>
        <dbReference type="ARBA" id="ARBA00023136"/>
    </source>
</evidence>
<evidence type="ECO:0000313" key="11">
    <source>
        <dbReference type="Proteomes" id="UP000276526"/>
    </source>
</evidence>
<dbReference type="InterPro" id="IPR018584">
    <property type="entry name" value="GT87"/>
</dbReference>
<feature type="region of interest" description="Disordered" evidence="8">
    <location>
        <begin position="385"/>
        <end position="428"/>
    </location>
</feature>
<evidence type="ECO:0000256" key="3">
    <source>
        <dbReference type="ARBA" id="ARBA00022679"/>
    </source>
</evidence>
<evidence type="ECO:0000256" key="4">
    <source>
        <dbReference type="ARBA" id="ARBA00022692"/>
    </source>
</evidence>
<sequence length="428" mass="44478">MVVRPGGPVYLLDLDVYRGGARLVLDGGDLYGTPVPVRFGTLPFTYPPLAALVFIPLALLPEAVAGLATTAVTCLGLAVTVAVTVHALAREAGTTLPRRDVAVVSVLALPVLVWFHPVLETFGFGQVNVVLMAVVAVDLLLPRTPWPRGALIGLAAAVKLTPAVFVLVLLLRRRWRAAAVAVGTGLGVSALVWLVLPADSRAYWFGALRDPGRIGRLEYASNQSLRGVVARTVTGGDDVQSVVWVDVQSVVWVVVSLVVAALVVAAMVRLLRRGAVTAAVVANALLALLVSPVSWSHHWVWVVPMLLVTGAAAVAGRGVVPVMLGCVVALVATVAPVHVFLPSGDGVERTWPPLLMILGSEYPLVGIAWLVAAVAAPRAFLPGPRRAAPAGPASGAPESTGPASGEPASEELPAEAPHARRTVAETDT</sequence>
<evidence type="ECO:0000256" key="2">
    <source>
        <dbReference type="ARBA" id="ARBA00022475"/>
    </source>
</evidence>
<organism evidence="10 11">
    <name type="scientific">Corynebacterium bovis</name>
    <dbReference type="NCBI Taxonomy" id="36808"/>
    <lineage>
        <taxon>Bacteria</taxon>
        <taxon>Bacillati</taxon>
        <taxon>Actinomycetota</taxon>
        <taxon>Actinomycetes</taxon>
        <taxon>Mycobacteriales</taxon>
        <taxon>Corynebacteriaceae</taxon>
        <taxon>Corynebacterium</taxon>
    </lineage>
</organism>
<keyword evidence="2" id="KW-1003">Cell membrane</keyword>
<dbReference type="Proteomes" id="UP000276526">
    <property type="component" value="Unassembled WGS sequence"/>
</dbReference>
<name>A0A3R8PIG1_9CORY</name>
<feature type="compositionally biased region" description="Low complexity" evidence="8">
    <location>
        <begin position="385"/>
        <end position="407"/>
    </location>
</feature>
<evidence type="ECO:0000256" key="8">
    <source>
        <dbReference type="SAM" id="MobiDB-lite"/>
    </source>
</evidence>
<dbReference type="GO" id="GO:0016758">
    <property type="term" value="F:hexosyltransferase activity"/>
    <property type="evidence" value="ECO:0007669"/>
    <property type="project" value="InterPro"/>
</dbReference>
<keyword evidence="6 9" id="KW-0472">Membrane</keyword>
<evidence type="ECO:0000313" key="10">
    <source>
        <dbReference type="EMBL" id="RRO87099.1"/>
    </source>
</evidence>
<feature type="transmembrane region" description="Helical" evidence="9">
    <location>
        <begin position="249"/>
        <end position="268"/>
    </location>
</feature>
<feature type="transmembrane region" description="Helical" evidence="9">
    <location>
        <begin position="275"/>
        <end position="293"/>
    </location>
</feature>
<evidence type="ECO:0008006" key="12">
    <source>
        <dbReference type="Google" id="ProtNLM"/>
    </source>
</evidence>
<accession>A0A3R8PIG1</accession>
<evidence type="ECO:0000256" key="7">
    <source>
        <dbReference type="ARBA" id="ARBA00024033"/>
    </source>
</evidence>
<keyword evidence="3" id="KW-0808">Transferase</keyword>
<evidence type="ECO:0000256" key="5">
    <source>
        <dbReference type="ARBA" id="ARBA00022989"/>
    </source>
</evidence>
<gene>
    <name evidence="10" type="ORF">CXF48_03945</name>
</gene>
<evidence type="ECO:0000256" key="1">
    <source>
        <dbReference type="ARBA" id="ARBA00004651"/>
    </source>
</evidence>
<feature type="transmembrane region" description="Helical" evidence="9">
    <location>
        <begin position="150"/>
        <end position="171"/>
    </location>
</feature>
<feature type="transmembrane region" description="Helical" evidence="9">
    <location>
        <begin position="63"/>
        <end position="89"/>
    </location>
</feature>
<protein>
    <recommendedName>
        <fullName evidence="12">DUF2029 domain-containing protein</fullName>
    </recommendedName>
</protein>
<feature type="transmembrane region" description="Helical" evidence="9">
    <location>
        <begin position="178"/>
        <end position="196"/>
    </location>
</feature>
<dbReference type="AlphaFoldDB" id="A0A3R8PIG1"/>